<feature type="transmembrane region" description="Helical" evidence="1">
    <location>
        <begin position="306"/>
        <end position="325"/>
    </location>
</feature>
<dbReference type="CDD" id="cd01949">
    <property type="entry name" value="GGDEF"/>
    <property type="match status" value="1"/>
</dbReference>
<accession>A0ABY4SIX3</accession>
<dbReference type="NCBIfam" id="TIGR00254">
    <property type="entry name" value="GGDEF"/>
    <property type="match status" value="1"/>
</dbReference>
<feature type="domain" description="HAMP" evidence="3">
    <location>
        <begin position="328"/>
        <end position="380"/>
    </location>
</feature>
<dbReference type="Gene3D" id="6.10.340.10">
    <property type="match status" value="1"/>
</dbReference>
<dbReference type="SUPFAM" id="SSF158472">
    <property type="entry name" value="HAMP domain-like"/>
    <property type="match status" value="1"/>
</dbReference>
<dbReference type="InterPro" id="IPR000160">
    <property type="entry name" value="GGDEF_dom"/>
</dbReference>
<dbReference type="InterPro" id="IPR035919">
    <property type="entry name" value="EAL_sf"/>
</dbReference>
<dbReference type="RefSeq" id="WP_250199968.1">
    <property type="nucleotide sequence ID" value="NZ_CP097636.1"/>
</dbReference>
<sequence>MAPPPVQDLTPPAAAPRRRRLFARLSRPFQRRLQWRIVGLFVGLLVLVQAASFLAIRRDLEANARRNIAQELATGEKVLRRLLAANAQNLADASKVLAADFGFRAAVASGDRATVADALDNHGARIGAEVAFYADLRGQLVATSTGQPDAAIQALAAMPRQAPLAADGSIVAVFEGRPYQIVTVPVRAPQPIGQVSMGFPVGAALMHDVEQIAGLRSALAVRFAGGPWDVLPVDGGAEAAEQARRLALQLHDAASTTGADGPSVRLGDEWYATRIVMLGNSPGTDAAVLLLQSVDDAVAPFRRLQLILLAISAAALAVFGVGSIVTARNITRPIQALSRSAERLGGGDYATPVAVQARDEVRDLARAFEAMRQGMQQREAQVRRLAYWDTLTGLPNRAQFHDALAAQLGQGRALSVLMLDLDRFKHVNDVLGHAFGDRLLRQIAARLGAGGLREDDLVARLGGDEFAVMLPGADADIAVDVAMRLRRRLEEPLTLDDHTIDVSAGIGIAAHPAHGQTADALLVRAEMAMYAAKSQPSHEVGVVMYSPQIDSSSEASLSLLTELRAAVAQDQLRLYLQPKIAMASGEVVGAEALVRWQHPQRGMIPPMQFIPFAEQTGFIRELTGWMIERCSMRYAELQRQGVELKFAINLSTRDLLDQHLPTKMERLFARGGVQPQALCLEITESAIMDDPARALQTLQRLHAMGLRLSIDDFGTGYSSLAYLKRLPLHELKIDRSFVMAMETDRADLKIVRSTIDLAHNLGLTVCAEGVENAQTWALLKALHCDEAQGYLMGKPMPEADFADWLLDWTAPQARLRTEFAPFV</sequence>
<dbReference type="CDD" id="cd06225">
    <property type="entry name" value="HAMP"/>
    <property type="match status" value="1"/>
</dbReference>
<dbReference type="PROSITE" id="PS50887">
    <property type="entry name" value="GGDEF"/>
    <property type="match status" value="1"/>
</dbReference>
<keyword evidence="1" id="KW-0472">Membrane</keyword>
<dbReference type="PANTHER" id="PTHR44757">
    <property type="entry name" value="DIGUANYLATE CYCLASE DGCP"/>
    <property type="match status" value="1"/>
</dbReference>
<keyword evidence="1" id="KW-1133">Transmembrane helix</keyword>
<dbReference type="InterPro" id="IPR043128">
    <property type="entry name" value="Rev_trsase/Diguanyl_cyclase"/>
</dbReference>
<reference evidence="5" key="1">
    <citation type="submission" date="2022-05" db="EMBL/GenBank/DDBJ databases">
        <title>An RpoN-dependent PEP-CTERM gene is involved in floc formation of an Aquincola tertiaricarbonis strain.</title>
        <authorList>
            <person name="Qiu D."/>
            <person name="Xia M."/>
        </authorList>
    </citation>
    <scope>NUCLEOTIDE SEQUENCE</scope>
    <source>
        <strain evidence="5">RN12</strain>
    </source>
</reference>
<dbReference type="Pfam" id="PF00672">
    <property type="entry name" value="HAMP"/>
    <property type="match status" value="1"/>
</dbReference>
<dbReference type="SMART" id="SM00267">
    <property type="entry name" value="GGDEF"/>
    <property type="match status" value="1"/>
</dbReference>
<protein>
    <submittedName>
        <fullName evidence="5">EAL domain-containing protein</fullName>
    </submittedName>
</protein>
<dbReference type="PROSITE" id="PS50883">
    <property type="entry name" value="EAL"/>
    <property type="match status" value="1"/>
</dbReference>
<feature type="domain" description="GGDEF" evidence="4">
    <location>
        <begin position="412"/>
        <end position="545"/>
    </location>
</feature>
<dbReference type="Gene3D" id="3.30.70.270">
    <property type="match status" value="1"/>
</dbReference>
<evidence type="ECO:0000313" key="5">
    <source>
        <dbReference type="EMBL" id="URI11778.1"/>
    </source>
</evidence>
<dbReference type="EMBL" id="CP097636">
    <property type="protein sequence ID" value="URI11778.1"/>
    <property type="molecule type" value="Genomic_DNA"/>
</dbReference>
<dbReference type="Gene3D" id="3.20.20.450">
    <property type="entry name" value="EAL domain"/>
    <property type="match status" value="1"/>
</dbReference>
<evidence type="ECO:0000256" key="1">
    <source>
        <dbReference type="SAM" id="Phobius"/>
    </source>
</evidence>
<gene>
    <name evidence="5" type="ORF">MW290_22965</name>
</gene>
<evidence type="ECO:0000313" key="6">
    <source>
        <dbReference type="Proteomes" id="UP001056201"/>
    </source>
</evidence>
<dbReference type="SUPFAM" id="SSF141868">
    <property type="entry name" value="EAL domain-like"/>
    <property type="match status" value="1"/>
</dbReference>
<dbReference type="PROSITE" id="PS50885">
    <property type="entry name" value="HAMP"/>
    <property type="match status" value="1"/>
</dbReference>
<feature type="transmembrane region" description="Helical" evidence="1">
    <location>
        <begin position="33"/>
        <end position="56"/>
    </location>
</feature>
<dbReference type="Proteomes" id="UP001056201">
    <property type="component" value="Chromosome 2"/>
</dbReference>
<dbReference type="InterPro" id="IPR003660">
    <property type="entry name" value="HAMP_dom"/>
</dbReference>
<dbReference type="SMART" id="SM00304">
    <property type="entry name" value="HAMP"/>
    <property type="match status" value="1"/>
</dbReference>
<keyword evidence="6" id="KW-1185">Reference proteome</keyword>
<dbReference type="SUPFAM" id="SSF55073">
    <property type="entry name" value="Nucleotide cyclase"/>
    <property type="match status" value="1"/>
</dbReference>
<dbReference type="CDD" id="cd01948">
    <property type="entry name" value="EAL"/>
    <property type="match status" value="1"/>
</dbReference>
<proteinExistence type="predicted"/>
<dbReference type="InterPro" id="IPR029150">
    <property type="entry name" value="dCache_3"/>
</dbReference>
<dbReference type="PANTHER" id="PTHR44757:SF2">
    <property type="entry name" value="BIOFILM ARCHITECTURE MAINTENANCE PROTEIN MBAA"/>
    <property type="match status" value="1"/>
</dbReference>
<feature type="domain" description="EAL" evidence="2">
    <location>
        <begin position="556"/>
        <end position="809"/>
    </location>
</feature>
<organism evidence="5 6">
    <name type="scientific">Aquincola tertiaricarbonis</name>
    <dbReference type="NCBI Taxonomy" id="391953"/>
    <lineage>
        <taxon>Bacteria</taxon>
        <taxon>Pseudomonadati</taxon>
        <taxon>Pseudomonadota</taxon>
        <taxon>Betaproteobacteria</taxon>
        <taxon>Burkholderiales</taxon>
        <taxon>Sphaerotilaceae</taxon>
        <taxon>Aquincola</taxon>
    </lineage>
</organism>
<dbReference type="Pfam" id="PF14827">
    <property type="entry name" value="dCache_3"/>
    <property type="match status" value="1"/>
</dbReference>
<dbReference type="InterPro" id="IPR001633">
    <property type="entry name" value="EAL_dom"/>
</dbReference>
<evidence type="ECO:0000259" key="2">
    <source>
        <dbReference type="PROSITE" id="PS50883"/>
    </source>
</evidence>
<keyword evidence="1" id="KW-0812">Transmembrane</keyword>
<name>A0ABY4SIX3_AQUTE</name>
<dbReference type="Pfam" id="PF00563">
    <property type="entry name" value="EAL"/>
    <property type="match status" value="1"/>
</dbReference>
<dbReference type="InterPro" id="IPR029787">
    <property type="entry name" value="Nucleotide_cyclase"/>
</dbReference>
<evidence type="ECO:0000259" key="4">
    <source>
        <dbReference type="PROSITE" id="PS50887"/>
    </source>
</evidence>
<dbReference type="Pfam" id="PF00990">
    <property type="entry name" value="GGDEF"/>
    <property type="match status" value="1"/>
</dbReference>
<dbReference type="InterPro" id="IPR052155">
    <property type="entry name" value="Biofilm_reg_signaling"/>
</dbReference>
<dbReference type="SMART" id="SM00052">
    <property type="entry name" value="EAL"/>
    <property type="match status" value="1"/>
</dbReference>
<evidence type="ECO:0000259" key="3">
    <source>
        <dbReference type="PROSITE" id="PS50885"/>
    </source>
</evidence>